<feature type="compositionally biased region" description="Basic and acidic residues" evidence="1">
    <location>
        <begin position="635"/>
        <end position="655"/>
    </location>
</feature>
<feature type="compositionally biased region" description="Polar residues" evidence="1">
    <location>
        <begin position="685"/>
        <end position="697"/>
    </location>
</feature>
<evidence type="ECO:0000256" key="1">
    <source>
        <dbReference type="SAM" id="MobiDB-lite"/>
    </source>
</evidence>
<evidence type="ECO:0000313" key="2">
    <source>
        <dbReference type="EMBL" id="QBM88423.1"/>
    </source>
</evidence>
<gene>
    <name evidence="2" type="primary">MPUL0C03910</name>
    <name evidence="2" type="ORF">METSCH_C03910</name>
</gene>
<sequence>MSLAESIDKISIFIGEFVGEILPEITREDALPIALVYTKTHFIEHLASLKTKLKSEVFSQMKADFLADDNKDASEDTSAAIAAFNGSVGQQSREFVLQMGFTKYSDLILAQVRQTRRESPQNETRFKEVSIQAAQLPLIASLCTVIDALMSLSIDEEYASLKSIFYALLQHILEFLAPYTDCISVFWYFVESRAQRMRETVFSPETTLNRIAILSLCNSLTDRVYKRGKTGRLDSYAKDLFNDTFQARVRVFLAGLLHVDDSTGLNKYFTIANRENREPALKDVKSGDSQLLADVLSFYKLLRDPYSFLKDPKQLALQADSLLKLHAYLMDEEFKYLKRNPARNIYAFKEPFTNEKKERLKTKYADIEFFPEQYWLSPFQEPGADFDAALADDQERAQKRFDSSKFRKLLILQIFLASCFFYELQASRKKLFLQNIGALPTTKHIIENYTPDVIVPRFLKIKRDTMRLVKLWDSQWAFTLHHLALSEEYWWAWLIYGKLKDGRPLLAARTLTQADLAATKEKFEKYNPEKTKRYFNSHATPQLSRLMKAKTGLALLKRQGGGIKDYALEIKELTVKIEHESDKETRRDLIEEKTVLIWKQTRALRDSLWITLSDHLDPADLENEEEQEEEEEIEEEKKAVSPEDKMETDENRNVEENNLPPAEKNESSEDPSEPRDDKILGNGNGTLNTPEPGQQSIGELAGDHVAETRVQQLSATREKSVGEIAGEAVAETRKRERSPESESAAPAAKKGRTGEAENEN</sequence>
<proteinExistence type="predicted"/>
<feature type="compositionally biased region" description="Basic and acidic residues" evidence="1">
    <location>
        <begin position="663"/>
        <end position="679"/>
    </location>
</feature>
<feature type="region of interest" description="Disordered" evidence="1">
    <location>
        <begin position="619"/>
        <end position="760"/>
    </location>
</feature>
<feature type="compositionally biased region" description="Basic and acidic residues" evidence="1">
    <location>
        <begin position="730"/>
        <end position="740"/>
    </location>
</feature>
<name>A0A4V1AE94_9ASCO</name>
<dbReference type="AlphaFoldDB" id="A0A4V1AE94"/>
<dbReference type="Proteomes" id="UP000292447">
    <property type="component" value="Chromosome III"/>
</dbReference>
<dbReference type="EMBL" id="CP034458">
    <property type="protein sequence ID" value="QBM88423.1"/>
    <property type="molecule type" value="Genomic_DNA"/>
</dbReference>
<reference evidence="3" key="1">
    <citation type="submission" date="2019-03" db="EMBL/GenBank/DDBJ databases">
        <title>Snf2 controls pulcherriminic acid biosynthesis and connects pigmentation and antifungal activity of the yeast Metschnikowia pulcherrima.</title>
        <authorList>
            <person name="Gore-Lloyd D."/>
            <person name="Sumann I."/>
            <person name="Brachmann A.O."/>
            <person name="Schneeberger K."/>
            <person name="Ortiz-Merino R.A."/>
            <person name="Moreno-Beltran M."/>
            <person name="Schlaefli M."/>
            <person name="Kirner P."/>
            <person name="Santos Kron A."/>
            <person name="Wolfe K.H."/>
            <person name="Piel J."/>
            <person name="Ahrens C.H."/>
            <person name="Henk D."/>
            <person name="Freimoser F.M."/>
        </authorList>
    </citation>
    <scope>NUCLEOTIDE SEQUENCE [LARGE SCALE GENOMIC DNA]</scope>
    <source>
        <strain evidence="3">APC 1.2</strain>
    </source>
</reference>
<keyword evidence="3" id="KW-1185">Reference proteome</keyword>
<dbReference type="InterPro" id="IPR021861">
    <property type="entry name" value="THO_THOC1"/>
</dbReference>
<dbReference type="Pfam" id="PF11957">
    <property type="entry name" value="efThoc1"/>
    <property type="match status" value="1"/>
</dbReference>
<accession>A0A4V1AE94</accession>
<protein>
    <submittedName>
        <fullName evidence="2">THO complex subunit HPR1</fullName>
    </submittedName>
</protein>
<dbReference type="STRING" id="2163413.A0A4V1AE94"/>
<organism evidence="2 3">
    <name type="scientific">Metschnikowia aff. pulcherrima</name>
    <dbReference type="NCBI Taxonomy" id="2163413"/>
    <lineage>
        <taxon>Eukaryota</taxon>
        <taxon>Fungi</taxon>
        <taxon>Dikarya</taxon>
        <taxon>Ascomycota</taxon>
        <taxon>Saccharomycotina</taxon>
        <taxon>Pichiomycetes</taxon>
        <taxon>Metschnikowiaceae</taxon>
        <taxon>Metschnikowia</taxon>
    </lineage>
</organism>
<feature type="compositionally biased region" description="Acidic residues" evidence="1">
    <location>
        <begin position="619"/>
        <end position="634"/>
    </location>
</feature>
<evidence type="ECO:0000313" key="3">
    <source>
        <dbReference type="Proteomes" id="UP000292447"/>
    </source>
</evidence>